<dbReference type="OrthoDB" id="5973910at2759"/>
<evidence type="ECO:0000256" key="5">
    <source>
        <dbReference type="ARBA" id="ARBA00022729"/>
    </source>
</evidence>
<evidence type="ECO:0000256" key="12">
    <source>
        <dbReference type="RuleBase" id="RU367033"/>
    </source>
</evidence>
<dbReference type="AlphaFoldDB" id="A0A401PHQ5"/>
<dbReference type="Pfam" id="PF07679">
    <property type="entry name" value="I-set"/>
    <property type="match status" value="1"/>
</dbReference>
<dbReference type="Proteomes" id="UP000288216">
    <property type="component" value="Unassembled WGS sequence"/>
</dbReference>
<dbReference type="OMA" id="ESATGHE"/>
<comment type="similarity">
    <text evidence="2 12">Belongs to the unc-5 family.</text>
</comment>
<protein>
    <recommendedName>
        <fullName evidence="12">Netrin receptor UNC5</fullName>
    </recommendedName>
</protein>
<dbReference type="InterPro" id="IPR013783">
    <property type="entry name" value="Ig-like_fold"/>
</dbReference>
<keyword evidence="11 12" id="KW-0393">Immunoglobulin domain</keyword>
<comment type="caution">
    <text evidence="16">The sequence shown here is derived from an EMBL/GenBank/DDBJ whole genome shotgun (WGS) entry which is preliminary data.</text>
</comment>
<evidence type="ECO:0000256" key="4">
    <source>
        <dbReference type="ARBA" id="ARBA00022692"/>
    </source>
</evidence>
<keyword evidence="7 12" id="KW-0472">Membrane</keyword>
<evidence type="ECO:0000256" key="10">
    <source>
        <dbReference type="ARBA" id="ARBA00023180"/>
    </source>
</evidence>
<dbReference type="GO" id="GO:0007411">
    <property type="term" value="P:axon guidance"/>
    <property type="evidence" value="ECO:0007669"/>
    <property type="project" value="TreeGrafter"/>
</dbReference>
<name>A0A401PHQ5_SCYTO</name>
<dbReference type="GO" id="GO:0005886">
    <property type="term" value="C:plasma membrane"/>
    <property type="evidence" value="ECO:0007669"/>
    <property type="project" value="UniProtKB-SubCell"/>
</dbReference>
<dbReference type="SMART" id="SM00218">
    <property type="entry name" value="ZU5"/>
    <property type="match status" value="1"/>
</dbReference>
<evidence type="ECO:0000256" key="11">
    <source>
        <dbReference type="ARBA" id="ARBA00023319"/>
    </source>
</evidence>
<dbReference type="EMBL" id="BFAA01000503">
    <property type="protein sequence ID" value="GCB72641.1"/>
    <property type="molecule type" value="Genomic_DNA"/>
</dbReference>
<evidence type="ECO:0000256" key="3">
    <source>
        <dbReference type="ARBA" id="ARBA00022473"/>
    </source>
</evidence>
<proteinExistence type="inferred from homology"/>
<keyword evidence="17" id="KW-1185">Reference proteome</keyword>
<organism evidence="16 17">
    <name type="scientific">Scyliorhinus torazame</name>
    <name type="common">Cloudy catshark</name>
    <name type="synonym">Catulus torazame</name>
    <dbReference type="NCBI Taxonomy" id="75743"/>
    <lineage>
        <taxon>Eukaryota</taxon>
        <taxon>Metazoa</taxon>
        <taxon>Chordata</taxon>
        <taxon>Craniata</taxon>
        <taxon>Vertebrata</taxon>
        <taxon>Chondrichthyes</taxon>
        <taxon>Elasmobranchii</taxon>
        <taxon>Galeomorphii</taxon>
        <taxon>Galeoidea</taxon>
        <taxon>Carcharhiniformes</taxon>
        <taxon>Scyliorhinidae</taxon>
        <taxon>Scyliorhinus</taxon>
    </lineage>
</organism>
<dbReference type="FunFam" id="1.10.533.10:FF:000001">
    <property type="entry name" value="Unc-5 netrin receptor B"/>
    <property type="match status" value="1"/>
</dbReference>
<dbReference type="InterPro" id="IPR000906">
    <property type="entry name" value="ZU5_dom"/>
</dbReference>
<comment type="function">
    <text evidence="12">Receptor for netrin required for axon guidance. Mediates axon repulsion of neuronal growth cones in the developing nervous system upon ligand binding.</text>
</comment>
<evidence type="ECO:0000259" key="14">
    <source>
        <dbReference type="PROSITE" id="PS50835"/>
    </source>
</evidence>
<dbReference type="SMART" id="SM00408">
    <property type="entry name" value="IGc2"/>
    <property type="match status" value="1"/>
</dbReference>
<feature type="domain" description="Ig-like" evidence="14">
    <location>
        <begin position="200"/>
        <end position="270"/>
    </location>
</feature>
<evidence type="ECO:0000256" key="9">
    <source>
        <dbReference type="ARBA" id="ARBA00023170"/>
    </source>
</evidence>
<dbReference type="Pfam" id="PF00531">
    <property type="entry name" value="Death"/>
    <property type="match status" value="1"/>
</dbReference>
<keyword evidence="6 12" id="KW-1133">Transmembrane helix</keyword>
<dbReference type="InterPro" id="IPR003598">
    <property type="entry name" value="Ig_sub2"/>
</dbReference>
<evidence type="ECO:0000313" key="16">
    <source>
        <dbReference type="EMBL" id="GCB72641.1"/>
    </source>
</evidence>
<accession>A0A401PHQ5</accession>
<dbReference type="PANTHER" id="PTHR12582">
    <property type="entry name" value="NETRIN RECEPTOR UNC5"/>
    <property type="match status" value="1"/>
</dbReference>
<keyword evidence="3 12" id="KW-0217">Developmental protein</keyword>
<evidence type="ECO:0000256" key="7">
    <source>
        <dbReference type="ARBA" id="ARBA00023136"/>
    </source>
</evidence>
<dbReference type="Gene3D" id="2.60.220.30">
    <property type="match status" value="1"/>
</dbReference>
<dbReference type="InterPro" id="IPR011029">
    <property type="entry name" value="DEATH-like_dom_sf"/>
</dbReference>
<dbReference type="PROSITE" id="PS50835">
    <property type="entry name" value="IG_LIKE"/>
    <property type="match status" value="1"/>
</dbReference>
<evidence type="ECO:0000256" key="2">
    <source>
        <dbReference type="ARBA" id="ARBA00009844"/>
    </source>
</evidence>
<dbReference type="Gene3D" id="1.10.533.10">
    <property type="entry name" value="Death Domain, Fas"/>
    <property type="match status" value="1"/>
</dbReference>
<feature type="domain" description="ZU5" evidence="15">
    <location>
        <begin position="452"/>
        <end position="592"/>
    </location>
</feature>
<evidence type="ECO:0000256" key="1">
    <source>
        <dbReference type="ARBA" id="ARBA00004479"/>
    </source>
</evidence>
<keyword evidence="8" id="KW-1015">Disulfide bond</keyword>
<dbReference type="SMART" id="SM00409">
    <property type="entry name" value="IG"/>
    <property type="match status" value="1"/>
</dbReference>
<sequence>MHYLIVLEVKADNVGNTEQLRHHLKKKGHVRSELTKVSLLNVNFSKKPLRVIHICSFSGGGNGDSLPESIPLGTLPRFLVEPEDSYIVKNNPIKLRCKAMPAMQIFFKCNGDWVHQNEHVLEEHVDEYTGLSVREVLINVSRQQVEDFHGPEDYWCLCVAWSQQGTTKSRKATVRIAYLRKNFEQDSQAKEVPLEGKIILHCRPPEGVPSAKVEWLKNEEALDPQRDPNIYTTAEDDLVIEQAHLSDSGNYTCVASNVVAKRRGTATTLTVFGQTPLQEVQPQSIETNSDVALYSGLGAAVIAVAMLVVGITLYRRSQSQYGVDVIDSSALTGGFQSFSFKTARQGNSLLLNPSMQPDLTVSRTYNGPICFQDPVNKELMTQSPLFDSLPGIKVKVQSSLMVSLGVADGVEYHGRVSSRTYPRNSRGIDKIHARSNASSSQHLPALVPRAENRTSGIFSCLGGCLEGPTKGIRLLVPLGAIPEGNSWEMYIAVNQGENSLQTEGAEIILSPEVTCGPPDLTLSNPIALTVPHCAMVCSEHWSIKLKRQTVTGKWEEVMLLEDETTSCYCLLDSHSCHILLDHLGTYALVGEAVTECAEKRLKLAVFGRLSYSSLEYNFRVYCMDDIPSTLQEVMSEERSQGGHLLDEPRTLHFKANSYGLQVSMLDVPQFLWRMKPLSVFQQEFAFSHIWCRNQQPLPCAFRVERFNSATTQLSCKICIRQRKGDEQIFHLNTSILQNEREAAHFCAQAASDVATLAGPKTFKIPYSIRQKICSTFDVPSASGKDWRLLAQKLHIDRNLSYFAVKSSPAGTILDIWEAQHQNDRDLDSLASALEEIGRVHCPVPVRGDGDGDESDYNYGG</sequence>
<dbReference type="InterPro" id="IPR000488">
    <property type="entry name" value="Death_dom"/>
</dbReference>
<evidence type="ECO:0000256" key="6">
    <source>
        <dbReference type="ARBA" id="ARBA00022989"/>
    </source>
</evidence>
<gene>
    <name evidence="16" type="ORF">scyTo_0002108</name>
</gene>
<dbReference type="FunFam" id="2.60.40.10:FF:000037">
    <property type="entry name" value="Unc-5 netrin receptor C"/>
    <property type="match status" value="1"/>
</dbReference>
<evidence type="ECO:0000256" key="8">
    <source>
        <dbReference type="ARBA" id="ARBA00023157"/>
    </source>
</evidence>
<dbReference type="Gene3D" id="2.60.40.10">
    <property type="entry name" value="Immunoglobulins"/>
    <property type="match status" value="2"/>
</dbReference>
<dbReference type="FunFam" id="2.60.220.30:FF:000006">
    <property type="entry name" value="Unc-5 netrin receptor D"/>
    <property type="match status" value="1"/>
</dbReference>
<dbReference type="Pfam" id="PF00791">
    <property type="entry name" value="ZU5"/>
    <property type="match status" value="1"/>
</dbReference>
<dbReference type="GO" id="GO:0005042">
    <property type="term" value="F:netrin receptor activity"/>
    <property type="evidence" value="ECO:0007669"/>
    <property type="project" value="UniProtKB-UniRule"/>
</dbReference>
<keyword evidence="9 12" id="KW-0675">Receptor</keyword>
<feature type="domain" description="Death" evidence="13">
    <location>
        <begin position="783"/>
        <end position="838"/>
    </location>
</feature>
<dbReference type="STRING" id="75743.A0A401PHQ5"/>
<keyword evidence="5" id="KW-0732">Signal</keyword>
<dbReference type="InterPro" id="IPR057755">
    <property type="entry name" value="UNC5A-D-like_N"/>
</dbReference>
<comment type="subcellular location">
    <subcellularLocation>
        <location evidence="12">Cell membrane</location>
        <topology evidence="12">Single-pass type I membrane protein</topology>
    </subcellularLocation>
    <subcellularLocation>
        <location evidence="1">Membrane</location>
        <topology evidence="1">Single-pass type I membrane protein</topology>
    </subcellularLocation>
</comment>
<reference evidence="16 17" key="1">
    <citation type="journal article" date="2018" name="Nat. Ecol. Evol.">
        <title>Shark genomes provide insights into elasmobranch evolution and the origin of vertebrates.</title>
        <authorList>
            <person name="Hara Y"/>
            <person name="Yamaguchi K"/>
            <person name="Onimaru K"/>
            <person name="Kadota M"/>
            <person name="Koyanagi M"/>
            <person name="Keeley SD"/>
            <person name="Tatsumi K"/>
            <person name="Tanaka K"/>
            <person name="Motone F"/>
            <person name="Kageyama Y"/>
            <person name="Nozu R"/>
            <person name="Adachi N"/>
            <person name="Nishimura O"/>
            <person name="Nakagawa R"/>
            <person name="Tanegashima C"/>
            <person name="Kiyatake I"/>
            <person name="Matsumoto R"/>
            <person name="Murakumo K"/>
            <person name="Nishida K"/>
            <person name="Terakita A"/>
            <person name="Kuratani S"/>
            <person name="Sato K"/>
            <person name="Hyodo S Kuraku.S."/>
        </authorList>
    </citation>
    <scope>NUCLEOTIDE SEQUENCE [LARGE SCALE GENOMIC DNA]</scope>
</reference>
<dbReference type="FunFam" id="2.60.40.10:FF:000039">
    <property type="entry name" value="Unc-5 netrin receptor C"/>
    <property type="match status" value="1"/>
</dbReference>
<dbReference type="InterPro" id="IPR007110">
    <property type="entry name" value="Ig-like_dom"/>
</dbReference>
<dbReference type="SMART" id="SM00005">
    <property type="entry name" value="DEATH"/>
    <property type="match status" value="1"/>
</dbReference>
<dbReference type="InterPro" id="IPR033772">
    <property type="entry name" value="UPA"/>
</dbReference>
<dbReference type="InterPro" id="IPR036179">
    <property type="entry name" value="Ig-like_dom_sf"/>
</dbReference>
<dbReference type="PANTHER" id="PTHR12582:SF5">
    <property type="entry name" value="NETRIN RECEPTOR UNC5D"/>
    <property type="match status" value="1"/>
</dbReference>
<dbReference type="InterPro" id="IPR013098">
    <property type="entry name" value="Ig_I-set"/>
</dbReference>
<evidence type="ECO:0000259" key="15">
    <source>
        <dbReference type="PROSITE" id="PS51145"/>
    </source>
</evidence>
<dbReference type="InterPro" id="IPR037936">
    <property type="entry name" value="UNC5A-D"/>
</dbReference>
<dbReference type="SUPFAM" id="SSF47986">
    <property type="entry name" value="DEATH domain"/>
    <property type="match status" value="1"/>
</dbReference>
<feature type="transmembrane region" description="Helical" evidence="12">
    <location>
        <begin position="291"/>
        <end position="314"/>
    </location>
</feature>
<evidence type="ECO:0000259" key="13">
    <source>
        <dbReference type="PROSITE" id="PS50017"/>
    </source>
</evidence>
<dbReference type="Pfam" id="PF25609">
    <property type="entry name" value="Unc5_NetrinR_N"/>
    <property type="match status" value="1"/>
</dbReference>
<dbReference type="InterPro" id="IPR003599">
    <property type="entry name" value="Ig_sub"/>
</dbReference>
<dbReference type="SUPFAM" id="SSF48726">
    <property type="entry name" value="Immunoglobulin"/>
    <property type="match status" value="2"/>
</dbReference>
<keyword evidence="10" id="KW-0325">Glycoprotein</keyword>
<dbReference type="PROSITE" id="PS51145">
    <property type="entry name" value="ZU5"/>
    <property type="match status" value="1"/>
</dbReference>
<dbReference type="Pfam" id="PF17217">
    <property type="entry name" value="UPA"/>
    <property type="match status" value="1"/>
</dbReference>
<keyword evidence="4 12" id="KW-0812">Transmembrane</keyword>
<evidence type="ECO:0000313" key="17">
    <source>
        <dbReference type="Proteomes" id="UP000288216"/>
    </source>
</evidence>
<dbReference type="PROSITE" id="PS50017">
    <property type="entry name" value="DEATH_DOMAIN"/>
    <property type="match status" value="1"/>
</dbReference>